<protein>
    <submittedName>
        <fullName evidence="2">BED-type domain-containing protein</fullName>
    </submittedName>
</protein>
<name>A0AC34QHM0_9BILA</name>
<dbReference type="Proteomes" id="UP000887576">
    <property type="component" value="Unplaced"/>
</dbReference>
<evidence type="ECO:0000313" key="1">
    <source>
        <dbReference type="Proteomes" id="UP000887576"/>
    </source>
</evidence>
<reference evidence="2" key="1">
    <citation type="submission" date="2022-11" db="UniProtKB">
        <authorList>
            <consortium name="WormBaseParasite"/>
        </authorList>
    </citation>
    <scope>IDENTIFICATION</scope>
</reference>
<organism evidence="1 2">
    <name type="scientific">Panagrolaimus sp. JU765</name>
    <dbReference type="NCBI Taxonomy" id="591449"/>
    <lineage>
        <taxon>Eukaryota</taxon>
        <taxon>Metazoa</taxon>
        <taxon>Ecdysozoa</taxon>
        <taxon>Nematoda</taxon>
        <taxon>Chromadorea</taxon>
        <taxon>Rhabditida</taxon>
        <taxon>Tylenchina</taxon>
        <taxon>Panagrolaimomorpha</taxon>
        <taxon>Panagrolaimoidea</taxon>
        <taxon>Panagrolaimidae</taxon>
        <taxon>Panagrolaimus</taxon>
    </lineage>
</organism>
<accession>A0AC34QHM0</accession>
<sequence>MATISANSFNFPGMNSNARSDLLEFLRDQSSTIQPFLFSNEFARLFLQQRYAQLAANQANRVETGSPLATMVSIDSIPAVKRAYTKCADDGNKSPEVEPEEKPRKRSRIGGQSVKTAEVWRFFEQIPNEQAANCMICSKTIKATNSSTTGMIRHLRSCHAAEHEVLQNARRQNYILKGLKRGVLDGEQLNEFALLQQMDQVKKEVQDSDTVSDIVESVAASTSSTVSDFDTKSVHTIERLIGSKTTSPKTVLEKCLSKEEEHLDVLPKISAKRGRPPKITADENLDQNQLQNKINAELVTLFTFGVLSVDVLDNPFFRNFLRSLAPDYIIHSAADFKAKIIPAYSNSSCSSQAFLKNNNISKTPTSRKSTRVSSEGKGPSPAPTIESGYHDEEEQHNDQSSANDSVFSDILNLCASTNATSEQISLSKSPSSLPEISSVDSDDEIKNSFEIMFQDLLDHVGHDIFPKENMQILLSRLYEIYDAIKNSPFLCKELGEEMQSLENVEFESFSVTKIGNDSGVELDSTASTCVAAPRLLKLILFGVSHINELNVLIKKKLLPLKEGFNLEDQELLVALHHHITNPES</sequence>
<dbReference type="WBParaSite" id="JU765_v2.g16269.t1">
    <property type="protein sequence ID" value="JU765_v2.g16269.t1"/>
    <property type="gene ID" value="JU765_v2.g16269"/>
</dbReference>
<proteinExistence type="predicted"/>
<evidence type="ECO:0000313" key="2">
    <source>
        <dbReference type="WBParaSite" id="JU765_v2.g16269.t1"/>
    </source>
</evidence>